<gene>
    <name evidence="1" type="ORF">V6590_20120</name>
</gene>
<comment type="caution">
    <text evidence="1">The sequence shown here is derived from an EMBL/GenBank/DDBJ whole genome shotgun (WGS) entry which is preliminary data.</text>
</comment>
<dbReference type="PANTHER" id="PTHR43611:SF3">
    <property type="entry name" value="FLAVIN MONONUCLEOTIDE HYDROLASE 1, CHLOROPLATIC"/>
    <property type="match status" value="1"/>
</dbReference>
<dbReference type="CDD" id="cd02603">
    <property type="entry name" value="HAD_sEH-N_like"/>
    <property type="match status" value="1"/>
</dbReference>
<evidence type="ECO:0000313" key="1">
    <source>
        <dbReference type="EMBL" id="MEH7830464.1"/>
    </source>
</evidence>
<dbReference type="PANTHER" id="PTHR43611">
    <property type="entry name" value="ALPHA-D-GLUCOSE 1-PHOSPHATE PHOSPHATASE"/>
    <property type="match status" value="1"/>
</dbReference>
<dbReference type="SFLD" id="SFLDS00003">
    <property type="entry name" value="Haloacid_Dehalogenase"/>
    <property type="match status" value="1"/>
</dbReference>
<dbReference type="Proteomes" id="UP001431963">
    <property type="component" value="Unassembled WGS sequence"/>
</dbReference>
<evidence type="ECO:0000313" key="2">
    <source>
        <dbReference type="Proteomes" id="UP001431963"/>
    </source>
</evidence>
<dbReference type="Gene3D" id="3.40.50.1000">
    <property type="entry name" value="HAD superfamily/HAD-like"/>
    <property type="match status" value="1"/>
</dbReference>
<dbReference type="InterPro" id="IPR036412">
    <property type="entry name" value="HAD-like_sf"/>
</dbReference>
<keyword evidence="2" id="KW-1185">Reference proteome</keyword>
<dbReference type="SUPFAM" id="SSF56784">
    <property type="entry name" value="HAD-like"/>
    <property type="match status" value="1"/>
</dbReference>
<dbReference type="EMBL" id="JBALHR010000027">
    <property type="protein sequence ID" value="MEH7830464.1"/>
    <property type="molecule type" value="Genomic_DNA"/>
</dbReference>
<dbReference type="RefSeq" id="WP_335425502.1">
    <property type="nucleotide sequence ID" value="NZ_JBALHR010000027.1"/>
</dbReference>
<proteinExistence type="predicted"/>
<dbReference type="InterPro" id="IPR006439">
    <property type="entry name" value="HAD-SF_hydro_IA"/>
</dbReference>
<accession>A0ABU8C0H9</accession>
<dbReference type="Pfam" id="PF00702">
    <property type="entry name" value="Hydrolase"/>
    <property type="match status" value="1"/>
</dbReference>
<dbReference type="InterPro" id="IPR023214">
    <property type="entry name" value="HAD_sf"/>
</dbReference>
<sequence>MKAIVFDLGDVLVRWEAWRAFAPALGGDRAAAEAFMERVDFPTLNLRCDGGECFADLAARIADPADAALLAAYVPNYAATLPEAIEGTWALMERLRAKGLQIHAITNWSAETWPIGVATHPRLGTAFGVTIVSGQEGLLKPDPRIYHLLCDRAGLRPADCLFIDDRAKNVEGARAIGMAAVQFTSPEVLETDLQAMGLL</sequence>
<organism evidence="1 2">
    <name type="scientific">Gemmobacter denitrificans</name>
    <dbReference type="NCBI Taxonomy" id="3123040"/>
    <lineage>
        <taxon>Bacteria</taxon>
        <taxon>Pseudomonadati</taxon>
        <taxon>Pseudomonadota</taxon>
        <taxon>Alphaproteobacteria</taxon>
        <taxon>Rhodobacterales</taxon>
        <taxon>Paracoccaceae</taxon>
        <taxon>Gemmobacter</taxon>
    </lineage>
</organism>
<name>A0ABU8C0H9_9RHOB</name>
<dbReference type="NCBIfam" id="TIGR01509">
    <property type="entry name" value="HAD-SF-IA-v3"/>
    <property type="match status" value="1"/>
</dbReference>
<reference evidence="1" key="1">
    <citation type="submission" date="2024-02" db="EMBL/GenBank/DDBJ databases">
        <title>Genome sequences of strain Gemmobacter sp. JM10B15.</title>
        <authorList>
            <person name="Zhang M."/>
        </authorList>
    </citation>
    <scope>NUCLEOTIDE SEQUENCE</scope>
    <source>
        <strain evidence="1">JM10B15</strain>
    </source>
</reference>
<protein>
    <submittedName>
        <fullName evidence="1">HAD family phosphatase</fullName>
    </submittedName>
</protein>
<dbReference type="SFLD" id="SFLDG01129">
    <property type="entry name" value="C1.5:_HAD__Beta-PGM__Phosphata"/>
    <property type="match status" value="1"/>
</dbReference>